<dbReference type="PANTHER" id="PTHR24321:SF8">
    <property type="entry name" value="ESTRADIOL 17-BETA-DEHYDROGENASE 8-RELATED"/>
    <property type="match status" value="1"/>
</dbReference>
<dbReference type="EMBL" id="CP003653">
    <property type="protein sequence ID" value="AFZ37661.1"/>
    <property type="molecule type" value="Genomic_DNA"/>
</dbReference>
<name>K9XZV4_STAC7</name>
<dbReference type="EC" id="1.1.1.100" evidence="3"/>
<accession>K9XZV4</accession>
<organism evidence="3 4">
    <name type="scientific">Stanieria cyanosphaera (strain ATCC 29371 / PCC 7437)</name>
    <dbReference type="NCBI Taxonomy" id="111780"/>
    <lineage>
        <taxon>Bacteria</taxon>
        <taxon>Bacillati</taxon>
        <taxon>Cyanobacteriota</taxon>
        <taxon>Cyanophyceae</taxon>
        <taxon>Pleurocapsales</taxon>
        <taxon>Dermocarpellaceae</taxon>
        <taxon>Stanieria</taxon>
    </lineage>
</organism>
<dbReference type="FunFam" id="3.40.50.720:FF:000084">
    <property type="entry name" value="Short-chain dehydrogenase reductase"/>
    <property type="match status" value="1"/>
</dbReference>
<gene>
    <name evidence="3" type="ordered locus">Sta7437_4184</name>
</gene>
<dbReference type="InterPro" id="IPR002347">
    <property type="entry name" value="SDR_fam"/>
</dbReference>
<dbReference type="STRING" id="111780.Sta7437_4184"/>
<sequence length="252" mass="26808">MKRLANKVAVITGAASGIGAATAKLFSYEGAKVVIADLRAKEAEQTAASIRDAGGDAIAIPTDISNAEQVQVLFEKTIDIYGYLNILHCNAGVLMIGSADTPSDEHWYKTLSVNLTGTYLCVKYGIPKLKQTQHSTIIITSSVSGLMGEPDLMAYDTVKGGLVNLTRQLAVEYAKDGIRVNSVCPGWIDTPFNDPIYELTPLDESSLGEIIPLARQGTPAEIAYAVLFLASEEASYITGHNLVVDGGLTAKL</sequence>
<dbReference type="RefSeq" id="WP_015195315.1">
    <property type="nucleotide sequence ID" value="NC_019748.1"/>
</dbReference>
<dbReference type="Gene3D" id="3.40.50.720">
    <property type="entry name" value="NAD(P)-binding Rossmann-like Domain"/>
    <property type="match status" value="1"/>
</dbReference>
<dbReference type="Pfam" id="PF13561">
    <property type="entry name" value="adh_short_C2"/>
    <property type="match status" value="1"/>
</dbReference>
<dbReference type="Proteomes" id="UP000010473">
    <property type="component" value="Chromosome"/>
</dbReference>
<evidence type="ECO:0000256" key="2">
    <source>
        <dbReference type="ARBA" id="ARBA00023002"/>
    </source>
</evidence>
<protein>
    <submittedName>
        <fullName evidence="3">3-oxoacyl-(Acyl-carrier-protein) reductase</fullName>
        <ecNumber evidence="3">1.1.1.100</ecNumber>
    </submittedName>
</protein>
<dbReference type="SUPFAM" id="SSF51735">
    <property type="entry name" value="NAD(P)-binding Rossmann-fold domains"/>
    <property type="match status" value="1"/>
</dbReference>
<dbReference type="CDD" id="cd05233">
    <property type="entry name" value="SDR_c"/>
    <property type="match status" value="1"/>
</dbReference>
<dbReference type="NCBIfam" id="NF005559">
    <property type="entry name" value="PRK07231.1"/>
    <property type="match status" value="1"/>
</dbReference>
<keyword evidence="4" id="KW-1185">Reference proteome</keyword>
<dbReference type="InterPro" id="IPR036291">
    <property type="entry name" value="NAD(P)-bd_dom_sf"/>
</dbReference>
<dbReference type="PANTHER" id="PTHR24321">
    <property type="entry name" value="DEHYDROGENASES, SHORT CHAIN"/>
    <property type="match status" value="1"/>
</dbReference>
<dbReference type="eggNOG" id="COG1028">
    <property type="taxonomic scope" value="Bacteria"/>
</dbReference>
<evidence type="ECO:0000313" key="3">
    <source>
        <dbReference type="EMBL" id="AFZ37661.1"/>
    </source>
</evidence>
<dbReference type="PRINTS" id="PR00081">
    <property type="entry name" value="GDHRDH"/>
</dbReference>
<dbReference type="AlphaFoldDB" id="K9XZV4"/>
<keyword evidence="2 3" id="KW-0560">Oxidoreductase</keyword>
<dbReference type="OrthoDB" id="9803333at2"/>
<evidence type="ECO:0000256" key="1">
    <source>
        <dbReference type="ARBA" id="ARBA00006484"/>
    </source>
</evidence>
<evidence type="ECO:0000313" key="4">
    <source>
        <dbReference type="Proteomes" id="UP000010473"/>
    </source>
</evidence>
<dbReference type="GO" id="GO:0004316">
    <property type="term" value="F:3-oxoacyl-[acyl-carrier-protein] reductase (NADPH) activity"/>
    <property type="evidence" value="ECO:0007669"/>
    <property type="project" value="UniProtKB-EC"/>
</dbReference>
<reference evidence="4" key="1">
    <citation type="journal article" date="2013" name="Proc. Natl. Acad. Sci. U.S.A.">
        <title>Improving the coverage of the cyanobacterial phylum using diversity-driven genome sequencing.</title>
        <authorList>
            <person name="Shih P.M."/>
            <person name="Wu D."/>
            <person name="Latifi A."/>
            <person name="Axen S.D."/>
            <person name="Fewer D.P."/>
            <person name="Talla E."/>
            <person name="Calteau A."/>
            <person name="Cai F."/>
            <person name="Tandeau de Marsac N."/>
            <person name="Rippka R."/>
            <person name="Herdman M."/>
            <person name="Sivonen K."/>
            <person name="Coursin T."/>
            <person name="Laurent T."/>
            <person name="Goodwin L."/>
            <person name="Nolan M."/>
            <person name="Davenport K.W."/>
            <person name="Han C.S."/>
            <person name="Rubin E.M."/>
            <person name="Eisen J.A."/>
            <person name="Woyke T."/>
            <person name="Gugger M."/>
            <person name="Kerfeld C.A."/>
        </authorList>
    </citation>
    <scope>NUCLEOTIDE SEQUENCE [LARGE SCALE GENOMIC DNA]</scope>
    <source>
        <strain evidence="4">ATCC 29371 / PCC 7437</strain>
    </source>
</reference>
<proteinExistence type="inferred from homology"/>
<dbReference type="KEGG" id="scs:Sta7437_4184"/>
<comment type="similarity">
    <text evidence="1">Belongs to the short-chain dehydrogenases/reductases (SDR) family.</text>
</comment>
<dbReference type="HOGENOM" id="CLU_010194_1_0_3"/>